<evidence type="ECO:0000313" key="2">
    <source>
        <dbReference type="Proteomes" id="UP001341135"/>
    </source>
</evidence>
<dbReference type="RefSeq" id="WP_338252785.1">
    <property type="nucleotide sequence ID" value="NZ_AP028907.1"/>
</dbReference>
<dbReference type="InterPro" id="IPR029028">
    <property type="entry name" value="Alpha/beta_knot_MTases"/>
</dbReference>
<dbReference type="Gene3D" id="3.40.1280.10">
    <property type="match status" value="1"/>
</dbReference>
<evidence type="ECO:0000313" key="1">
    <source>
        <dbReference type="EMBL" id="BES81583.1"/>
    </source>
</evidence>
<sequence length="200" mass="21815">MNSSTSALEPVLRDRLDTVWLAYGQRPPGPPPRRWRGLVGYGRLDIAARVLLAALYPGGTLEEDSALLVYLDSDDPLLLVFEPGCLPEGMLYEHESGEVLLQALRGQQCRRAEPAPPLPELLGLLRARGYRVLQLSEKGERLQGHRSGTVYLLGLRVDPPEGLPVDGYASVGPCSYLASHVAAYINALKRLTGRPGPSRP</sequence>
<accession>A0ABM8IY79</accession>
<gene>
    <name evidence="1" type="ORF">PABY_11500</name>
</gene>
<name>A0ABM8IY79_9CREN</name>
<protein>
    <recommendedName>
        <fullName evidence="3">DUF3786 domain-containing protein</fullName>
    </recommendedName>
</protein>
<reference evidence="1 2" key="1">
    <citation type="submission" date="2023-09" db="EMBL/GenBank/DDBJ databases">
        <title>Pyrofollis japonicus gen. nov. sp. nov., a novel member of the family Pyrodictiaceae isolated from the Iheya North hydrothermal field.</title>
        <authorList>
            <person name="Miyazaki U."/>
            <person name="Sanari M."/>
            <person name="Tame A."/>
            <person name="Kitajima M."/>
            <person name="Okamoto A."/>
            <person name="Sawayama S."/>
            <person name="Miyazaki J."/>
            <person name="Takai K."/>
            <person name="Nakagawa S."/>
        </authorList>
    </citation>
    <scope>NUCLEOTIDE SEQUENCE [LARGE SCALE GENOMIC DNA]</scope>
    <source>
        <strain evidence="1 2">AV2</strain>
    </source>
</reference>
<proteinExistence type="predicted"/>
<organism evidence="1 2">
    <name type="scientific">Pyrodictium abyssi</name>
    <dbReference type="NCBI Taxonomy" id="54256"/>
    <lineage>
        <taxon>Archaea</taxon>
        <taxon>Thermoproteota</taxon>
        <taxon>Thermoprotei</taxon>
        <taxon>Desulfurococcales</taxon>
        <taxon>Pyrodictiaceae</taxon>
        <taxon>Pyrodictium</taxon>
    </lineage>
</organism>
<evidence type="ECO:0008006" key="3">
    <source>
        <dbReference type="Google" id="ProtNLM"/>
    </source>
</evidence>
<dbReference type="SUPFAM" id="SSF75217">
    <property type="entry name" value="alpha/beta knot"/>
    <property type="match status" value="1"/>
</dbReference>
<dbReference type="InterPro" id="IPR029026">
    <property type="entry name" value="tRNA_m1G_MTases_N"/>
</dbReference>
<dbReference type="EMBL" id="AP028907">
    <property type="protein sequence ID" value="BES81583.1"/>
    <property type="molecule type" value="Genomic_DNA"/>
</dbReference>
<dbReference type="Proteomes" id="UP001341135">
    <property type="component" value="Chromosome"/>
</dbReference>
<keyword evidence="2" id="KW-1185">Reference proteome</keyword>
<dbReference type="GeneID" id="89289169"/>